<evidence type="ECO:0000256" key="13">
    <source>
        <dbReference type="ARBA" id="ARBA00049467"/>
    </source>
</evidence>
<evidence type="ECO:0000256" key="10">
    <source>
        <dbReference type="ARBA" id="ARBA00047287"/>
    </source>
</evidence>
<evidence type="ECO:0000256" key="5">
    <source>
        <dbReference type="ARBA" id="ARBA00022857"/>
    </source>
</evidence>
<evidence type="ECO:0000256" key="7">
    <source>
        <dbReference type="ARBA" id="ARBA00023027"/>
    </source>
</evidence>
<gene>
    <name evidence="17" type="primary">LOC34619296</name>
</gene>
<accession>A0A6P6S3X1</accession>
<dbReference type="GeneID" id="34619296"/>
<comment type="cofactor">
    <cofactor evidence="1">
        <name>FMN</name>
        <dbReference type="ChEBI" id="CHEBI:58210"/>
    </cofactor>
</comment>
<evidence type="ECO:0000256" key="9">
    <source>
        <dbReference type="ARBA" id="ARBA00038890"/>
    </source>
</evidence>
<evidence type="ECO:0000256" key="3">
    <source>
        <dbReference type="ARBA" id="ARBA00022643"/>
    </source>
</evidence>
<proteinExistence type="inferred from homology"/>
<evidence type="ECO:0000259" key="15">
    <source>
        <dbReference type="Pfam" id="PF01207"/>
    </source>
</evidence>
<dbReference type="GO" id="GO:0017150">
    <property type="term" value="F:tRNA dihydrouridine synthase activity"/>
    <property type="evidence" value="ECO:0007669"/>
    <property type="project" value="InterPro"/>
</dbReference>
<reference evidence="17" key="1">
    <citation type="submission" date="2025-08" db="UniProtKB">
        <authorList>
            <consortium name="RefSeq"/>
        </authorList>
    </citation>
    <scope>IDENTIFICATION</scope>
</reference>
<evidence type="ECO:0000256" key="11">
    <source>
        <dbReference type="ARBA" id="ARBA00047652"/>
    </source>
</evidence>
<keyword evidence="6" id="KW-0560">Oxidoreductase</keyword>
<keyword evidence="4" id="KW-0819">tRNA processing</keyword>
<dbReference type="AlphaFoldDB" id="A0A6P6S3X1"/>
<dbReference type="InterPro" id="IPR018517">
    <property type="entry name" value="tRNA_hU_synthase_CS"/>
</dbReference>
<dbReference type="PROSITE" id="PS01136">
    <property type="entry name" value="UPF0034"/>
    <property type="match status" value="1"/>
</dbReference>
<dbReference type="CDD" id="cd02801">
    <property type="entry name" value="DUS_like_FMN"/>
    <property type="match status" value="1"/>
</dbReference>
<dbReference type="InterPro" id="IPR035587">
    <property type="entry name" value="DUS-like_FMN-bd"/>
</dbReference>
<sequence>MARDSNFWKSLGSPRFVLGPMVDQSELAFSGAGGAFFSAASPWRTPLAALPSGSHTPEHMVAAGRLIEDTVAAVDVNLGCPQGIARRGFYGAYLLQEPELIISIVSAMHQNLAVPVTCKMRKVSTEPSCTAYDRMRDLPTAATAAAAAAAERHLDRTCQDTLLLAYALEAAGAAALTLHGRTKDEKGRDTGEADWGIIRRVKSRLEIPVIANGGVETHEDAVRCLQVTGADAVMAAEAILDNPSLFREASAHLRQQALQQATAALQPPASSCMEDLHSLMNAIVCYYAAADGGAGCFNVDSPSENNTWYRRHRRGAAGTTNANEGASDTENTDKYAEAAEGLGNLFG</sequence>
<evidence type="ECO:0000313" key="17">
    <source>
        <dbReference type="RefSeq" id="XP_026194539.1"/>
    </source>
</evidence>
<evidence type="ECO:0000256" key="2">
    <source>
        <dbReference type="ARBA" id="ARBA00022630"/>
    </source>
</evidence>
<dbReference type="SUPFAM" id="SSF51395">
    <property type="entry name" value="FMN-linked oxidoreductases"/>
    <property type="match status" value="1"/>
</dbReference>
<dbReference type="EC" id="1.3.1.88" evidence="9"/>
<dbReference type="Gene3D" id="3.20.20.70">
    <property type="entry name" value="Aldolase class I"/>
    <property type="match status" value="1"/>
</dbReference>
<dbReference type="RefSeq" id="XP_026194539.1">
    <property type="nucleotide sequence ID" value="XM_026338754.1"/>
</dbReference>
<feature type="domain" description="DUS-like FMN-binding" evidence="15">
    <location>
        <begin position="53"/>
        <end position="121"/>
    </location>
</feature>
<organism evidence="16 17">
    <name type="scientific">Cyclospora cayetanensis</name>
    <dbReference type="NCBI Taxonomy" id="88456"/>
    <lineage>
        <taxon>Eukaryota</taxon>
        <taxon>Sar</taxon>
        <taxon>Alveolata</taxon>
        <taxon>Apicomplexa</taxon>
        <taxon>Conoidasida</taxon>
        <taxon>Coccidia</taxon>
        <taxon>Eucoccidiorida</taxon>
        <taxon>Eimeriorina</taxon>
        <taxon>Eimeriidae</taxon>
        <taxon>Cyclospora</taxon>
    </lineage>
</organism>
<dbReference type="PANTHER" id="PTHR11082">
    <property type="entry name" value="TRNA-DIHYDROURIDINE SYNTHASE"/>
    <property type="match status" value="1"/>
</dbReference>
<dbReference type="Proteomes" id="UP000515125">
    <property type="component" value="Unplaced"/>
</dbReference>
<evidence type="ECO:0000256" key="8">
    <source>
        <dbReference type="ARBA" id="ARBA00038313"/>
    </source>
</evidence>
<comment type="catalytic activity">
    <reaction evidence="11">
        <text>5,6-dihydrouridine(16) in tRNA + NADP(+) = uridine(16) in tRNA + NADPH + H(+)</text>
        <dbReference type="Rhea" id="RHEA:53376"/>
        <dbReference type="Rhea" id="RHEA-COMP:13543"/>
        <dbReference type="Rhea" id="RHEA-COMP:13544"/>
        <dbReference type="ChEBI" id="CHEBI:15378"/>
        <dbReference type="ChEBI" id="CHEBI:57783"/>
        <dbReference type="ChEBI" id="CHEBI:58349"/>
        <dbReference type="ChEBI" id="CHEBI:65315"/>
        <dbReference type="ChEBI" id="CHEBI:74443"/>
        <dbReference type="EC" id="1.3.1.88"/>
    </reaction>
    <physiologicalReaction direction="right-to-left" evidence="11">
        <dbReference type="Rhea" id="RHEA:53378"/>
    </physiologicalReaction>
</comment>
<evidence type="ECO:0000256" key="14">
    <source>
        <dbReference type="SAM" id="MobiDB-lite"/>
    </source>
</evidence>
<dbReference type="OrthoDB" id="272303at2759"/>
<evidence type="ECO:0000256" key="6">
    <source>
        <dbReference type="ARBA" id="ARBA00023002"/>
    </source>
</evidence>
<feature type="compositionally biased region" description="Low complexity" evidence="14">
    <location>
        <begin position="316"/>
        <end position="326"/>
    </location>
</feature>
<feature type="region of interest" description="Disordered" evidence="14">
    <location>
        <begin position="312"/>
        <end position="332"/>
    </location>
</feature>
<comment type="catalytic activity">
    <reaction evidence="13">
        <text>5,6-dihydrouridine(17) in tRNA + NADP(+) = uridine(17) in tRNA + NADPH + H(+)</text>
        <dbReference type="Rhea" id="RHEA:53368"/>
        <dbReference type="Rhea" id="RHEA-COMP:13541"/>
        <dbReference type="Rhea" id="RHEA-COMP:13542"/>
        <dbReference type="ChEBI" id="CHEBI:15378"/>
        <dbReference type="ChEBI" id="CHEBI:57783"/>
        <dbReference type="ChEBI" id="CHEBI:58349"/>
        <dbReference type="ChEBI" id="CHEBI:65315"/>
        <dbReference type="ChEBI" id="CHEBI:74443"/>
        <dbReference type="EC" id="1.3.1.88"/>
    </reaction>
    <physiologicalReaction direction="right-to-left" evidence="13">
        <dbReference type="Rhea" id="RHEA:53370"/>
    </physiologicalReaction>
</comment>
<dbReference type="GO" id="GO:0050660">
    <property type="term" value="F:flavin adenine dinucleotide binding"/>
    <property type="evidence" value="ECO:0007669"/>
    <property type="project" value="InterPro"/>
</dbReference>
<keyword evidence="2" id="KW-0285">Flavoprotein</keyword>
<dbReference type="PANTHER" id="PTHR11082:SF5">
    <property type="entry name" value="TRNA-DIHYDROURIDINE(16_17) SYNTHASE [NAD(P)(+)]-LIKE"/>
    <property type="match status" value="1"/>
</dbReference>
<comment type="similarity">
    <text evidence="8">Belongs to the Dus family. Dus1 subfamily.</text>
</comment>
<keyword evidence="3" id="KW-0288">FMN</keyword>
<comment type="catalytic activity">
    <reaction evidence="10">
        <text>5,6-dihydrouridine(17) in tRNA + NAD(+) = uridine(17) in tRNA + NADH + H(+)</text>
        <dbReference type="Rhea" id="RHEA:53372"/>
        <dbReference type="Rhea" id="RHEA-COMP:13541"/>
        <dbReference type="Rhea" id="RHEA-COMP:13542"/>
        <dbReference type="ChEBI" id="CHEBI:15378"/>
        <dbReference type="ChEBI" id="CHEBI:57540"/>
        <dbReference type="ChEBI" id="CHEBI:57945"/>
        <dbReference type="ChEBI" id="CHEBI:65315"/>
        <dbReference type="ChEBI" id="CHEBI:74443"/>
        <dbReference type="EC" id="1.3.1.88"/>
    </reaction>
    <physiologicalReaction direction="right-to-left" evidence="10">
        <dbReference type="Rhea" id="RHEA:53374"/>
    </physiologicalReaction>
</comment>
<evidence type="ECO:0000256" key="12">
    <source>
        <dbReference type="ARBA" id="ARBA00048934"/>
    </source>
</evidence>
<comment type="catalytic activity">
    <reaction evidence="12">
        <text>5,6-dihydrouridine(16) in tRNA + NAD(+) = uridine(16) in tRNA + NADH + H(+)</text>
        <dbReference type="Rhea" id="RHEA:53380"/>
        <dbReference type="Rhea" id="RHEA-COMP:13543"/>
        <dbReference type="Rhea" id="RHEA-COMP:13544"/>
        <dbReference type="ChEBI" id="CHEBI:15378"/>
        <dbReference type="ChEBI" id="CHEBI:57540"/>
        <dbReference type="ChEBI" id="CHEBI:57945"/>
        <dbReference type="ChEBI" id="CHEBI:65315"/>
        <dbReference type="ChEBI" id="CHEBI:74443"/>
        <dbReference type="EC" id="1.3.1.88"/>
    </reaction>
    <physiologicalReaction direction="right-to-left" evidence="12">
        <dbReference type="Rhea" id="RHEA:53382"/>
    </physiologicalReaction>
</comment>
<name>A0A6P6S3X1_9EIME</name>
<dbReference type="Pfam" id="PF01207">
    <property type="entry name" value="Dus"/>
    <property type="match status" value="2"/>
</dbReference>
<keyword evidence="7" id="KW-0520">NAD</keyword>
<keyword evidence="16" id="KW-1185">Reference proteome</keyword>
<evidence type="ECO:0000256" key="1">
    <source>
        <dbReference type="ARBA" id="ARBA00001917"/>
    </source>
</evidence>
<evidence type="ECO:0000256" key="4">
    <source>
        <dbReference type="ARBA" id="ARBA00022694"/>
    </source>
</evidence>
<evidence type="ECO:0000313" key="16">
    <source>
        <dbReference type="Proteomes" id="UP000515125"/>
    </source>
</evidence>
<protein>
    <recommendedName>
        <fullName evidence="9">tRNA-dihydrouridine(16/17) synthase [NAD(P)(+)]</fullName>
        <ecNumber evidence="9">1.3.1.88</ecNumber>
    </recommendedName>
</protein>
<dbReference type="InterPro" id="IPR013785">
    <property type="entry name" value="Aldolase_TIM"/>
</dbReference>
<keyword evidence="5" id="KW-0521">NADP</keyword>
<feature type="domain" description="DUS-like FMN-binding" evidence="15">
    <location>
        <begin position="155"/>
        <end position="265"/>
    </location>
</feature>